<evidence type="ECO:0000313" key="2">
    <source>
        <dbReference type="Proteomes" id="UP000275846"/>
    </source>
</evidence>
<accession>A0A183SZP0</accession>
<protein>
    <submittedName>
        <fullName evidence="1 3">Uncharacterized protein</fullName>
    </submittedName>
</protein>
<dbReference type="Proteomes" id="UP000275846">
    <property type="component" value="Unassembled WGS sequence"/>
</dbReference>
<sequence>MYHPKPIDQKSNALTIKPRARCLAGLNREYGPWLIVNRTHSSRSASGVNHDNVGIVILPLLILAAVRRLAVLVGEPQVRVGRVSSVNDP</sequence>
<evidence type="ECO:0000313" key="3">
    <source>
        <dbReference type="WBParaSite" id="SSLN_0001005001-mRNA-1"/>
    </source>
</evidence>
<name>A0A183SZP0_SCHSO</name>
<keyword evidence="2" id="KW-1185">Reference proteome</keyword>
<evidence type="ECO:0000313" key="1">
    <source>
        <dbReference type="EMBL" id="VDL96073.1"/>
    </source>
</evidence>
<dbReference type="EMBL" id="UYSU01035398">
    <property type="protein sequence ID" value="VDL96073.1"/>
    <property type="molecule type" value="Genomic_DNA"/>
</dbReference>
<gene>
    <name evidence="1" type="ORF">SSLN_LOCUS9688</name>
</gene>
<reference evidence="1 2" key="2">
    <citation type="submission" date="2018-11" db="EMBL/GenBank/DDBJ databases">
        <authorList>
            <consortium name="Pathogen Informatics"/>
        </authorList>
    </citation>
    <scope>NUCLEOTIDE SEQUENCE [LARGE SCALE GENOMIC DNA]</scope>
    <source>
        <strain evidence="1 2">NST_G2</strain>
    </source>
</reference>
<reference evidence="3" key="1">
    <citation type="submission" date="2016-06" db="UniProtKB">
        <authorList>
            <consortium name="WormBaseParasite"/>
        </authorList>
    </citation>
    <scope>IDENTIFICATION</scope>
</reference>
<proteinExistence type="predicted"/>
<organism evidence="3">
    <name type="scientific">Schistocephalus solidus</name>
    <name type="common">Tapeworm</name>
    <dbReference type="NCBI Taxonomy" id="70667"/>
    <lineage>
        <taxon>Eukaryota</taxon>
        <taxon>Metazoa</taxon>
        <taxon>Spiralia</taxon>
        <taxon>Lophotrochozoa</taxon>
        <taxon>Platyhelminthes</taxon>
        <taxon>Cestoda</taxon>
        <taxon>Eucestoda</taxon>
        <taxon>Diphyllobothriidea</taxon>
        <taxon>Diphyllobothriidae</taxon>
        <taxon>Schistocephalus</taxon>
    </lineage>
</organism>
<dbReference type="AlphaFoldDB" id="A0A183SZP0"/>
<dbReference type="WBParaSite" id="SSLN_0001005001-mRNA-1">
    <property type="protein sequence ID" value="SSLN_0001005001-mRNA-1"/>
    <property type="gene ID" value="SSLN_0001005001"/>
</dbReference>